<name>A0ACC2L0B4_PERAE</name>
<dbReference type="Proteomes" id="UP001234297">
    <property type="component" value="Chromosome 6"/>
</dbReference>
<evidence type="ECO:0000313" key="1">
    <source>
        <dbReference type="EMBL" id="KAJ8626586.1"/>
    </source>
</evidence>
<dbReference type="EMBL" id="CM056814">
    <property type="protein sequence ID" value="KAJ8626586.1"/>
    <property type="molecule type" value="Genomic_DNA"/>
</dbReference>
<sequence length="102" mass="11766">MGADLVNEGERKELLHTDHTYRILLLLRIFVLQLLFPSHMFQEYNEEAIHLESGGVSRYLMYSRRPMIRAVTDYVLRLERAGGGGGIGVPEFGVQFLVGKWW</sequence>
<accession>A0ACC2L0B4</accession>
<organism evidence="1 2">
    <name type="scientific">Persea americana</name>
    <name type="common">Avocado</name>
    <dbReference type="NCBI Taxonomy" id="3435"/>
    <lineage>
        <taxon>Eukaryota</taxon>
        <taxon>Viridiplantae</taxon>
        <taxon>Streptophyta</taxon>
        <taxon>Embryophyta</taxon>
        <taxon>Tracheophyta</taxon>
        <taxon>Spermatophyta</taxon>
        <taxon>Magnoliopsida</taxon>
        <taxon>Magnoliidae</taxon>
        <taxon>Laurales</taxon>
        <taxon>Lauraceae</taxon>
        <taxon>Persea</taxon>
    </lineage>
</organism>
<keyword evidence="2" id="KW-1185">Reference proteome</keyword>
<gene>
    <name evidence="1" type="ORF">MRB53_019893</name>
</gene>
<comment type="caution">
    <text evidence="1">The sequence shown here is derived from an EMBL/GenBank/DDBJ whole genome shotgun (WGS) entry which is preliminary data.</text>
</comment>
<proteinExistence type="predicted"/>
<evidence type="ECO:0000313" key="2">
    <source>
        <dbReference type="Proteomes" id="UP001234297"/>
    </source>
</evidence>
<reference evidence="1 2" key="1">
    <citation type="journal article" date="2022" name="Hortic Res">
        <title>A haplotype resolved chromosomal level avocado genome allows analysis of novel avocado genes.</title>
        <authorList>
            <person name="Nath O."/>
            <person name="Fletcher S.J."/>
            <person name="Hayward A."/>
            <person name="Shaw L.M."/>
            <person name="Masouleh A.K."/>
            <person name="Furtado A."/>
            <person name="Henry R.J."/>
            <person name="Mitter N."/>
        </authorList>
    </citation>
    <scope>NUCLEOTIDE SEQUENCE [LARGE SCALE GENOMIC DNA]</scope>
    <source>
        <strain evidence="2">cv. Hass</strain>
    </source>
</reference>
<protein>
    <submittedName>
        <fullName evidence="1">Uncharacterized protein</fullName>
    </submittedName>
</protein>